<dbReference type="SUPFAM" id="SSF47336">
    <property type="entry name" value="ACP-like"/>
    <property type="match status" value="1"/>
</dbReference>
<dbReference type="FunFam" id="3.30.559.10:FF:000012">
    <property type="entry name" value="Non-ribosomal peptide synthetase"/>
    <property type="match status" value="1"/>
</dbReference>
<dbReference type="AlphaFoldDB" id="A0A364K084"/>
<feature type="non-terminal residue" evidence="6">
    <location>
        <position position="1"/>
    </location>
</feature>
<dbReference type="InterPro" id="IPR001242">
    <property type="entry name" value="Condensation_dom"/>
</dbReference>
<reference evidence="6 7" key="2">
    <citation type="submission" date="2018-06" db="EMBL/GenBank/DDBJ databases">
        <authorList>
            <person name="Zhirakovskaya E."/>
        </authorList>
    </citation>
    <scope>NUCLEOTIDE SEQUENCE [LARGE SCALE GENOMIC DNA]</scope>
    <source>
        <strain evidence="6 7">FBKL4.011</strain>
    </source>
</reference>
<dbReference type="InterPro" id="IPR023213">
    <property type="entry name" value="CAT-like_dom_sf"/>
</dbReference>
<dbReference type="GO" id="GO:0009239">
    <property type="term" value="P:enterobactin biosynthetic process"/>
    <property type="evidence" value="ECO:0007669"/>
    <property type="project" value="TreeGrafter"/>
</dbReference>
<dbReference type="InterPro" id="IPR036736">
    <property type="entry name" value="ACP-like_sf"/>
</dbReference>
<dbReference type="InterPro" id="IPR006162">
    <property type="entry name" value="Ppantetheine_attach_site"/>
</dbReference>
<dbReference type="GO" id="GO:0009366">
    <property type="term" value="C:enterobactin synthetase complex"/>
    <property type="evidence" value="ECO:0007669"/>
    <property type="project" value="TreeGrafter"/>
</dbReference>
<dbReference type="GO" id="GO:0031177">
    <property type="term" value="F:phosphopantetheine binding"/>
    <property type="evidence" value="ECO:0007669"/>
    <property type="project" value="InterPro"/>
</dbReference>
<keyword evidence="3" id="KW-0597">Phosphoprotein</keyword>
<dbReference type="SMART" id="SM00823">
    <property type="entry name" value="PKS_PP"/>
    <property type="match status" value="1"/>
</dbReference>
<dbReference type="InterPro" id="IPR045851">
    <property type="entry name" value="AMP-bd_C_sf"/>
</dbReference>
<evidence type="ECO:0000256" key="2">
    <source>
        <dbReference type="ARBA" id="ARBA00022450"/>
    </source>
</evidence>
<evidence type="ECO:0000313" key="7">
    <source>
        <dbReference type="Proteomes" id="UP000251213"/>
    </source>
</evidence>
<dbReference type="GO" id="GO:0005829">
    <property type="term" value="C:cytosol"/>
    <property type="evidence" value="ECO:0007669"/>
    <property type="project" value="TreeGrafter"/>
</dbReference>
<organism evidence="6 7">
    <name type="scientific">Thermoflavimicrobium daqui</name>
    <dbReference type="NCBI Taxonomy" id="2137476"/>
    <lineage>
        <taxon>Bacteria</taxon>
        <taxon>Bacillati</taxon>
        <taxon>Bacillota</taxon>
        <taxon>Bacilli</taxon>
        <taxon>Bacillales</taxon>
        <taxon>Thermoactinomycetaceae</taxon>
        <taxon>Thermoflavimicrobium</taxon>
    </lineage>
</organism>
<dbReference type="PROSITE" id="PS00012">
    <property type="entry name" value="PHOSPHOPANTETHEINE"/>
    <property type="match status" value="1"/>
</dbReference>
<name>A0A364K084_9BACL</name>
<dbReference type="InterPro" id="IPR020806">
    <property type="entry name" value="PKS_PP-bd"/>
</dbReference>
<dbReference type="PROSITE" id="PS50075">
    <property type="entry name" value="CARRIER"/>
    <property type="match status" value="1"/>
</dbReference>
<dbReference type="FunFam" id="3.40.50.980:FF:000001">
    <property type="entry name" value="Non-ribosomal peptide synthetase"/>
    <property type="match status" value="1"/>
</dbReference>
<keyword evidence="4" id="KW-0045">Antibiotic biosynthesis</keyword>
<comment type="cofactor">
    <cofactor evidence="1">
        <name>pantetheine 4'-phosphate</name>
        <dbReference type="ChEBI" id="CHEBI:47942"/>
    </cofactor>
</comment>
<dbReference type="PANTHER" id="PTHR45527:SF1">
    <property type="entry name" value="FATTY ACID SYNTHASE"/>
    <property type="match status" value="1"/>
</dbReference>
<dbReference type="SUPFAM" id="SSF52777">
    <property type="entry name" value="CoA-dependent acyltransferases"/>
    <property type="match status" value="2"/>
</dbReference>
<dbReference type="FunFam" id="1.10.1200.10:FF:000005">
    <property type="entry name" value="Nonribosomal peptide synthetase 1"/>
    <property type="match status" value="1"/>
</dbReference>
<dbReference type="Pfam" id="PF00501">
    <property type="entry name" value="AMP-binding"/>
    <property type="match status" value="1"/>
</dbReference>
<gene>
    <name evidence="6" type="ORF">DL897_17940</name>
</gene>
<dbReference type="InterPro" id="IPR000873">
    <property type="entry name" value="AMP-dep_synth/lig_dom"/>
</dbReference>
<proteinExistence type="predicted"/>
<evidence type="ECO:0000256" key="4">
    <source>
        <dbReference type="ARBA" id="ARBA00023194"/>
    </source>
</evidence>
<dbReference type="SUPFAM" id="SSF56801">
    <property type="entry name" value="Acetyl-CoA synthetase-like"/>
    <property type="match status" value="2"/>
</dbReference>
<sequence>GYSDGSFDVVFTKQGAQLPDIAWPGIQIERNEPLANLPVRSKPVLSVTELRRYLQDRVPESMIPAAFVILDALPLTPNGKVNRKILMEYQLDTTEVTTYYVPPRNDIEKHIAENFADLLGMDLISVQDNFFDLGGHSLIATRLVARIRDHWGYELSLRTFFENPTVEAVARWISTFESSEEVKTHVTQWERVDRDQPCITSFAQQRLWVLEQLVKDNPFYNMPSAIRIQGPLNEEALRLSLYDLVERHETLRTVFIEHDGQPMQLITKPKEIHLEIEEVDGASIEEKVQNARNIVHQEALIPFNLEQGPLLRVRLLKLNHTDHVLVVVMHHIVSDGWSMSIFHRELSALYEARINHTQAQLSLLPIQYADFAAWQRKWLSSSELERQLRYWKERLDGLSQLELPTDFARPAISTFRGNMHVFQIDSKLTKRLEALSQTYGSTLYMTLLAIFQLMLHRYTGQRDIAVGSPIANRTQSEIEGLIGFFVNSLVMRANLSEDMTFTDLLVQVKESTLEAYAHQDLPFEKLVEELQPKRDLSRNPLFQVVFALQNAPYEELELAGSSVVPFEMDVQTTRFDLELHMWQNAGELQGYLVYSQDLFKSETMERMAEHFIQLVEGICENESVPISELPLTNESEYRQLLQYANHNPVVYDSPACIHHLITEWAEKQPDAYAIIGDSGALTYQELESRSLLLAQHLQDLGIGLGDRVAVCMGRSVDLIVSLVAILKVGAVYVPLDAAYPMQRCHYVVKDSAARLVMIDSSTSHLFEGLGVSLLCIDESLFNIETKPSLSVDVTPSDFAYIIYTSGSTGRPNGVSVTHQSIQSLVAWHRETFGLGTSDRCTQIAGTAFDAMAWEVWSTLGSGATLVLADDQVRLSPKALIQWFSEMGITVSFVPTPLAMEMLSEDWSEATPLRVMLTGGDRLT</sequence>
<dbReference type="GO" id="GO:0047527">
    <property type="term" value="F:2,3-dihydroxybenzoate-serine ligase activity"/>
    <property type="evidence" value="ECO:0007669"/>
    <property type="project" value="TreeGrafter"/>
</dbReference>
<comment type="caution">
    <text evidence="6">The sequence shown here is derived from an EMBL/GenBank/DDBJ whole genome shotgun (WGS) entry which is preliminary data.</text>
</comment>
<dbReference type="Gene3D" id="3.30.559.10">
    <property type="entry name" value="Chloramphenicol acetyltransferase-like domain"/>
    <property type="match status" value="1"/>
</dbReference>
<dbReference type="Gene3D" id="3.40.50.980">
    <property type="match status" value="2"/>
</dbReference>
<evidence type="ECO:0000256" key="3">
    <source>
        <dbReference type="ARBA" id="ARBA00022553"/>
    </source>
</evidence>
<evidence type="ECO:0000256" key="1">
    <source>
        <dbReference type="ARBA" id="ARBA00001957"/>
    </source>
</evidence>
<dbReference type="Gene3D" id="3.30.559.30">
    <property type="entry name" value="Nonribosomal peptide synthetase, condensation domain"/>
    <property type="match status" value="1"/>
</dbReference>
<protein>
    <submittedName>
        <fullName evidence="6">Non-ribosomal peptide synthetase</fullName>
    </submittedName>
</protein>
<dbReference type="GO" id="GO:0008610">
    <property type="term" value="P:lipid biosynthetic process"/>
    <property type="evidence" value="ECO:0007669"/>
    <property type="project" value="UniProtKB-ARBA"/>
</dbReference>
<keyword evidence="7" id="KW-1185">Reference proteome</keyword>
<dbReference type="PANTHER" id="PTHR45527">
    <property type="entry name" value="NONRIBOSOMAL PEPTIDE SYNTHETASE"/>
    <property type="match status" value="1"/>
</dbReference>
<dbReference type="EMBL" id="QJKK01000034">
    <property type="protein sequence ID" value="RAL20650.1"/>
    <property type="molecule type" value="Genomic_DNA"/>
</dbReference>
<feature type="non-terminal residue" evidence="6">
    <location>
        <position position="923"/>
    </location>
</feature>
<dbReference type="Proteomes" id="UP000251213">
    <property type="component" value="Unassembled WGS sequence"/>
</dbReference>
<dbReference type="Gene3D" id="1.10.1200.10">
    <property type="entry name" value="ACP-like"/>
    <property type="match status" value="1"/>
</dbReference>
<dbReference type="InterPro" id="IPR009081">
    <property type="entry name" value="PP-bd_ACP"/>
</dbReference>
<dbReference type="Gene3D" id="3.30.300.30">
    <property type="match status" value="1"/>
</dbReference>
<evidence type="ECO:0000259" key="5">
    <source>
        <dbReference type="PROSITE" id="PS50075"/>
    </source>
</evidence>
<evidence type="ECO:0000313" key="6">
    <source>
        <dbReference type="EMBL" id="RAL20650.1"/>
    </source>
</evidence>
<dbReference type="Pfam" id="PF00668">
    <property type="entry name" value="Condensation"/>
    <property type="match status" value="1"/>
</dbReference>
<reference evidence="6 7" key="1">
    <citation type="submission" date="2018-06" db="EMBL/GenBank/DDBJ databases">
        <title>Thermoflavimicrobium daqus sp. nov., a thermophilic microbe isolated from Moutai-flavour Daqu.</title>
        <authorList>
            <person name="Wang X."/>
            <person name="Zhou H."/>
        </authorList>
    </citation>
    <scope>NUCLEOTIDE SEQUENCE [LARGE SCALE GENOMIC DNA]</scope>
    <source>
        <strain evidence="6 7">FBKL4.011</strain>
    </source>
</reference>
<dbReference type="Pfam" id="PF00550">
    <property type="entry name" value="PP-binding"/>
    <property type="match status" value="1"/>
</dbReference>
<keyword evidence="2" id="KW-0596">Phosphopantetheine</keyword>
<dbReference type="CDD" id="cd19531">
    <property type="entry name" value="LCL_NRPS-like"/>
    <property type="match status" value="1"/>
</dbReference>
<dbReference type="GO" id="GO:0043041">
    <property type="term" value="P:amino acid activation for nonribosomal peptide biosynthetic process"/>
    <property type="evidence" value="ECO:0007669"/>
    <property type="project" value="TreeGrafter"/>
</dbReference>
<feature type="domain" description="Carrier" evidence="5">
    <location>
        <begin position="102"/>
        <end position="177"/>
    </location>
</feature>
<accession>A0A364K084</accession>